<dbReference type="GO" id="GO:0016491">
    <property type="term" value="F:oxidoreductase activity"/>
    <property type="evidence" value="ECO:0007669"/>
    <property type="project" value="UniProtKB-KW"/>
</dbReference>
<dbReference type="GO" id="GO:0005743">
    <property type="term" value="C:mitochondrial inner membrane"/>
    <property type="evidence" value="ECO:0007669"/>
    <property type="project" value="UniProtKB-SubCell"/>
</dbReference>
<accession>A0A653BZC0</accession>
<dbReference type="Pfam" id="PF02046">
    <property type="entry name" value="COX6A"/>
    <property type="match status" value="1"/>
</dbReference>
<evidence type="ECO:0000313" key="15">
    <source>
        <dbReference type="Proteomes" id="UP000410492"/>
    </source>
</evidence>
<dbReference type="Gene3D" id="4.10.95.10">
    <property type="entry name" value="Cytochrome c oxidase, subunit VIa"/>
    <property type="match status" value="1"/>
</dbReference>
<evidence type="ECO:0000256" key="9">
    <source>
        <dbReference type="ARBA" id="ARBA00023128"/>
    </source>
</evidence>
<dbReference type="InterPro" id="IPR001349">
    <property type="entry name" value="Cyt_c_oxidase_su6a"/>
</dbReference>
<evidence type="ECO:0000313" key="14">
    <source>
        <dbReference type="EMBL" id="VEN40939.1"/>
    </source>
</evidence>
<evidence type="ECO:0000256" key="12">
    <source>
        <dbReference type="RuleBase" id="RU004397"/>
    </source>
</evidence>
<dbReference type="Proteomes" id="UP000410492">
    <property type="component" value="Unassembled WGS sequence"/>
</dbReference>
<dbReference type="AlphaFoldDB" id="A0A653BZC0"/>
<dbReference type="InterPro" id="IPR036418">
    <property type="entry name" value="Cyt_c_oxidase_su6a_sf"/>
</dbReference>
<dbReference type="InterPro" id="IPR018507">
    <property type="entry name" value="Cyt_c_oxidase_su6a_CS"/>
</dbReference>
<organism evidence="14 15">
    <name type="scientific">Callosobruchus maculatus</name>
    <name type="common">Southern cowpea weevil</name>
    <name type="synonym">Pulse bruchid</name>
    <dbReference type="NCBI Taxonomy" id="64391"/>
    <lineage>
        <taxon>Eukaryota</taxon>
        <taxon>Metazoa</taxon>
        <taxon>Ecdysozoa</taxon>
        <taxon>Arthropoda</taxon>
        <taxon>Hexapoda</taxon>
        <taxon>Insecta</taxon>
        <taxon>Pterygota</taxon>
        <taxon>Neoptera</taxon>
        <taxon>Endopterygota</taxon>
        <taxon>Coleoptera</taxon>
        <taxon>Polyphaga</taxon>
        <taxon>Cucujiformia</taxon>
        <taxon>Chrysomeloidea</taxon>
        <taxon>Chrysomelidae</taxon>
        <taxon>Bruchinae</taxon>
        <taxon>Bruchini</taxon>
        <taxon>Callosobruchus</taxon>
    </lineage>
</organism>
<comment type="similarity">
    <text evidence="3 11">Belongs to the cytochrome c oxidase subunit 6A family.</text>
</comment>
<reference evidence="14 15" key="1">
    <citation type="submission" date="2019-01" db="EMBL/GenBank/DDBJ databases">
        <authorList>
            <person name="Sayadi A."/>
        </authorList>
    </citation>
    <scope>NUCLEOTIDE SEQUENCE [LARGE SCALE GENOMIC DNA]</scope>
</reference>
<protein>
    <recommendedName>
        <fullName evidence="12">Cytochrome c oxidase subunit</fullName>
    </recommendedName>
    <alternativeName>
        <fullName evidence="12">Cytochrome c oxidase polypeptide VIa</fullName>
    </alternativeName>
</protein>
<proteinExistence type="inferred from homology"/>
<dbReference type="EMBL" id="CAACVG010006679">
    <property type="protein sequence ID" value="VEN40939.1"/>
    <property type="molecule type" value="Genomic_DNA"/>
</dbReference>
<evidence type="ECO:0000256" key="1">
    <source>
        <dbReference type="ARBA" id="ARBA00004434"/>
    </source>
</evidence>
<evidence type="ECO:0000256" key="13">
    <source>
        <dbReference type="SAM" id="Phobius"/>
    </source>
</evidence>
<keyword evidence="6" id="KW-0809">Transit peptide</keyword>
<dbReference type="FunFam" id="4.10.95.10:FF:000001">
    <property type="entry name" value="Cytochrome c oxidase subunit 6A, mitochondrial"/>
    <property type="match status" value="1"/>
</dbReference>
<evidence type="ECO:0000256" key="10">
    <source>
        <dbReference type="ARBA" id="ARBA00023136"/>
    </source>
</evidence>
<comment type="pathway">
    <text evidence="2">Energy metabolism; oxidative phosphorylation.</text>
</comment>
<keyword evidence="8" id="KW-0560">Oxidoreductase</keyword>
<dbReference type="PROSITE" id="PS01329">
    <property type="entry name" value="COX6A"/>
    <property type="match status" value="1"/>
</dbReference>
<dbReference type="UniPathway" id="UPA00705"/>
<dbReference type="PANTHER" id="PTHR11504">
    <property type="entry name" value="CYTOCHROME C OXIDASE POLYPEPTIDE VIA"/>
    <property type="match status" value="1"/>
</dbReference>
<keyword evidence="15" id="KW-1185">Reference proteome</keyword>
<name>A0A653BZC0_CALMS</name>
<evidence type="ECO:0000256" key="11">
    <source>
        <dbReference type="RuleBase" id="RU004396"/>
    </source>
</evidence>
<keyword evidence="4 13" id="KW-0812">Transmembrane</keyword>
<comment type="subcellular location">
    <subcellularLocation>
        <location evidence="1">Mitochondrion inner membrane</location>
        <topology evidence="1">Single-pass membrane protein</topology>
    </subcellularLocation>
</comment>
<keyword evidence="10 12" id="KW-0472">Membrane</keyword>
<keyword evidence="5 12" id="KW-0999">Mitochondrion inner membrane</keyword>
<dbReference type="PANTHER" id="PTHR11504:SF9">
    <property type="entry name" value="CYTOCHROME C OXIDASE SUBUNIT 6A-LIKE"/>
    <property type="match status" value="1"/>
</dbReference>
<keyword evidence="7 13" id="KW-1133">Transmembrane helix</keyword>
<evidence type="ECO:0000256" key="4">
    <source>
        <dbReference type="ARBA" id="ARBA00022692"/>
    </source>
</evidence>
<evidence type="ECO:0000256" key="3">
    <source>
        <dbReference type="ARBA" id="ARBA00005553"/>
    </source>
</evidence>
<dbReference type="CDD" id="cd00925">
    <property type="entry name" value="Cyt_c_Oxidase_VIa"/>
    <property type="match status" value="1"/>
</dbReference>
<sequence length="113" mass="12926">MTAVFNHAVKRFLQTSARRAAVQVEGPSAVSGQHEGSYKVWRNLTFFIAFPSIILCAVNCVLSHQSGHHERPPFVKYEYLRIRTKRFPWGDGNHSLFHNPHANPLPDGYEDEH</sequence>
<dbReference type="GO" id="GO:0006123">
    <property type="term" value="P:mitochondrial electron transport, cytochrome c to oxygen"/>
    <property type="evidence" value="ECO:0007669"/>
    <property type="project" value="TreeGrafter"/>
</dbReference>
<dbReference type="PIRSF" id="PIRSF000277">
    <property type="entry name" value="COX6A1"/>
    <property type="match status" value="1"/>
</dbReference>
<gene>
    <name evidence="14" type="ORF">CALMAC_LOCUS4935</name>
</gene>
<feature type="transmembrane region" description="Helical" evidence="13">
    <location>
        <begin position="44"/>
        <end position="62"/>
    </location>
</feature>
<evidence type="ECO:0000256" key="6">
    <source>
        <dbReference type="ARBA" id="ARBA00022946"/>
    </source>
</evidence>
<keyword evidence="9 12" id="KW-0496">Mitochondrion</keyword>
<evidence type="ECO:0000256" key="2">
    <source>
        <dbReference type="ARBA" id="ARBA00004673"/>
    </source>
</evidence>
<evidence type="ECO:0000256" key="5">
    <source>
        <dbReference type="ARBA" id="ARBA00022792"/>
    </source>
</evidence>
<dbReference type="SUPFAM" id="SSF81411">
    <property type="entry name" value="Mitochondrial cytochrome c oxidase subunit VIa"/>
    <property type="match status" value="1"/>
</dbReference>
<evidence type="ECO:0000256" key="8">
    <source>
        <dbReference type="ARBA" id="ARBA00023002"/>
    </source>
</evidence>
<evidence type="ECO:0000256" key="7">
    <source>
        <dbReference type="ARBA" id="ARBA00022989"/>
    </source>
</evidence>
<dbReference type="OrthoDB" id="5947505at2759"/>
<dbReference type="GO" id="GO:0030234">
    <property type="term" value="F:enzyme regulator activity"/>
    <property type="evidence" value="ECO:0007669"/>
    <property type="project" value="TreeGrafter"/>
</dbReference>